<dbReference type="PANTHER" id="PTHR43725">
    <property type="entry name" value="UDP-GLUCOSE 4-EPIMERASE"/>
    <property type="match status" value="1"/>
</dbReference>
<dbReference type="NCBIfam" id="TIGR01179">
    <property type="entry name" value="galE"/>
    <property type="match status" value="1"/>
</dbReference>
<gene>
    <name evidence="12" type="primary">galE</name>
    <name evidence="12" type="ORF">L21SP4_02055</name>
</gene>
<dbReference type="Pfam" id="PF01370">
    <property type="entry name" value="Epimerase"/>
    <property type="match status" value="1"/>
</dbReference>
<evidence type="ECO:0000256" key="4">
    <source>
        <dbReference type="ARBA" id="ARBA00007637"/>
    </source>
</evidence>
<name>A0A0G3EFY7_9BACT</name>
<dbReference type="KEGG" id="vbl:L21SP4_02055"/>
<dbReference type="InterPro" id="IPR005886">
    <property type="entry name" value="UDP_G4E"/>
</dbReference>
<comment type="similarity">
    <text evidence="4 10">Belongs to the NAD(P)-dependent epimerase/dehydratase family.</text>
</comment>
<dbReference type="Gene3D" id="3.90.25.10">
    <property type="entry name" value="UDP-galactose 4-epimerase, domain 1"/>
    <property type="match status" value="1"/>
</dbReference>
<dbReference type="Gene3D" id="3.40.50.720">
    <property type="entry name" value="NAD(P)-binding Rossmann-like Domain"/>
    <property type="match status" value="1"/>
</dbReference>
<dbReference type="SUPFAM" id="SSF51735">
    <property type="entry name" value="NAD(P)-binding Rossmann-fold domains"/>
    <property type="match status" value="1"/>
</dbReference>
<keyword evidence="8 10" id="KW-0413">Isomerase</keyword>
<evidence type="ECO:0000256" key="1">
    <source>
        <dbReference type="ARBA" id="ARBA00000083"/>
    </source>
</evidence>
<comment type="subunit">
    <text evidence="10">Homodimer.</text>
</comment>
<dbReference type="InterPro" id="IPR001509">
    <property type="entry name" value="Epimerase_deHydtase"/>
</dbReference>
<dbReference type="OrthoDB" id="9801785at2"/>
<keyword evidence="7 10" id="KW-0520">NAD</keyword>
<evidence type="ECO:0000256" key="7">
    <source>
        <dbReference type="ARBA" id="ARBA00023027"/>
    </source>
</evidence>
<evidence type="ECO:0000256" key="2">
    <source>
        <dbReference type="ARBA" id="ARBA00001911"/>
    </source>
</evidence>
<protein>
    <recommendedName>
        <fullName evidence="6 10">UDP-glucose 4-epimerase</fullName>
        <ecNumber evidence="5 10">5.1.3.2</ecNumber>
    </recommendedName>
</protein>
<comment type="pathway">
    <text evidence="3 10">Carbohydrate metabolism; galactose metabolism.</text>
</comment>
<proteinExistence type="inferred from homology"/>
<reference evidence="12 13" key="2">
    <citation type="journal article" date="2016" name="ISME J.">
        <title>Characterization of the first cultured representative of Verrucomicrobia subdivision 5 indicates the proposal of a novel phylum.</title>
        <authorList>
            <person name="Spring S."/>
            <person name="Bunk B."/>
            <person name="Sproer C."/>
            <person name="Schumann P."/>
            <person name="Rohde M."/>
            <person name="Tindall B.J."/>
            <person name="Klenk H.P."/>
        </authorList>
    </citation>
    <scope>NUCLEOTIDE SEQUENCE [LARGE SCALE GENOMIC DNA]</scope>
    <source>
        <strain evidence="12 13">L21-Fru-AB</strain>
    </source>
</reference>
<dbReference type="InterPro" id="IPR036291">
    <property type="entry name" value="NAD(P)-bd_dom_sf"/>
</dbReference>
<evidence type="ECO:0000313" key="13">
    <source>
        <dbReference type="Proteomes" id="UP000035268"/>
    </source>
</evidence>
<feature type="domain" description="NAD-dependent epimerase/dehydratase" evidence="11">
    <location>
        <begin position="3"/>
        <end position="246"/>
    </location>
</feature>
<dbReference type="PATRIC" id="fig|1609981.3.peg.2136"/>
<accession>A0A0G3EFY7</accession>
<dbReference type="UniPathway" id="UPA00214"/>
<dbReference type="RefSeq" id="WP_052882535.1">
    <property type="nucleotide sequence ID" value="NZ_CP010904.1"/>
</dbReference>
<evidence type="ECO:0000256" key="6">
    <source>
        <dbReference type="ARBA" id="ARBA00018569"/>
    </source>
</evidence>
<dbReference type="EMBL" id="CP010904">
    <property type="protein sequence ID" value="AKJ65288.1"/>
    <property type="molecule type" value="Genomic_DNA"/>
</dbReference>
<dbReference type="CDD" id="cd05247">
    <property type="entry name" value="UDP_G4E_1_SDR_e"/>
    <property type="match status" value="1"/>
</dbReference>
<dbReference type="Proteomes" id="UP000035268">
    <property type="component" value="Chromosome"/>
</dbReference>
<evidence type="ECO:0000313" key="12">
    <source>
        <dbReference type="EMBL" id="AKJ65288.1"/>
    </source>
</evidence>
<sequence>MKVLVAGGAGYIGSVTTQLLCDEGHEVCVFDNGERGHRAAVDERAAFVQGDLRRADEIRGAMMEFSPDAVMHFAAYIEVGESMKQPVPFFRNNVSGGLNLLEAVLEAGVSKIIFSSTCAVYGTPERVPMDESLPRRPESVYGESKLMFERMLEWAETIHGIEPVFLRYFNAAGATEKFGEAHEPETHLIPLVLQVPLGRRDKIFIFGDDYDTPDGTCIRDYIHIRDLARAHLLALNPGTRGAFNLGNGSGYSVREVIETARAVTGHPVPAEVRPRRPGDCVRLVADASRARRELGWTPEHPGLQSIVADAWNWHRAHPEGYGDCD</sequence>
<evidence type="ECO:0000256" key="5">
    <source>
        <dbReference type="ARBA" id="ARBA00013189"/>
    </source>
</evidence>
<keyword evidence="9 10" id="KW-0119">Carbohydrate metabolism</keyword>
<dbReference type="GO" id="GO:0003978">
    <property type="term" value="F:UDP-glucose 4-epimerase activity"/>
    <property type="evidence" value="ECO:0007669"/>
    <property type="project" value="UniProtKB-UniRule"/>
</dbReference>
<reference evidence="13" key="1">
    <citation type="submission" date="2015-02" db="EMBL/GenBank/DDBJ databases">
        <title>Description and complete genome sequence of the first cultured representative of the subdivision 5 of the Verrucomicrobia phylum.</title>
        <authorList>
            <person name="Spring S."/>
            <person name="Bunk B."/>
            <person name="Sproer C."/>
            <person name="Klenk H.-P."/>
        </authorList>
    </citation>
    <scope>NUCLEOTIDE SEQUENCE [LARGE SCALE GENOMIC DNA]</scope>
    <source>
        <strain evidence="13">L21-Fru-AB</strain>
    </source>
</reference>
<evidence type="ECO:0000259" key="11">
    <source>
        <dbReference type="Pfam" id="PF01370"/>
    </source>
</evidence>
<evidence type="ECO:0000256" key="10">
    <source>
        <dbReference type="RuleBase" id="RU366046"/>
    </source>
</evidence>
<dbReference type="STRING" id="1307763.L21SP4_02055"/>
<comment type="cofactor">
    <cofactor evidence="2 10">
        <name>NAD(+)</name>
        <dbReference type="ChEBI" id="CHEBI:57540"/>
    </cofactor>
</comment>
<dbReference type="EC" id="5.1.3.2" evidence="5 10"/>
<dbReference type="PANTHER" id="PTHR43725:SF53">
    <property type="entry name" value="UDP-ARABINOSE 4-EPIMERASE 1"/>
    <property type="match status" value="1"/>
</dbReference>
<organism evidence="12 13">
    <name type="scientific">Kiritimatiella glycovorans</name>
    <dbReference type="NCBI Taxonomy" id="1307763"/>
    <lineage>
        <taxon>Bacteria</taxon>
        <taxon>Pseudomonadati</taxon>
        <taxon>Kiritimatiellota</taxon>
        <taxon>Kiritimatiellia</taxon>
        <taxon>Kiritimatiellales</taxon>
        <taxon>Kiritimatiellaceae</taxon>
        <taxon>Kiritimatiella</taxon>
    </lineage>
</organism>
<keyword evidence="13" id="KW-1185">Reference proteome</keyword>
<evidence type="ECO:0000256" key="9">
    <source>
        <dbReference type="ARBA" id="ARBA00023277"/>
    </source>
</evidence>
<evidence type="ECO:0000256" key="8">
    <source>
        <dbReference type="ARBA" id="ARBA00023235"/>
    </source>
</evidence>
<dbReference type="GO" id="GO:0033499">
    <property type="term" value="P:galactose catabolic process via UDP-galactose, Leloir pathway"/>
    <property type="evidence" value="ECO:0007669"/>
    <property type="project" value="TreeGrafter"/>
</dbReference>
<dbReference type="AlphaFoldDB" id="A0A0G3EFY7"/>
<evidence type="ECO:0000256" key="3">
    <source>
        <dbReference type="ARBA" id="ARBA00004947"/>
    </source>
</evidence>
<comment type="catalytic activity">
    <reaction evidence="1 10">
        <text>UDP-alpha-D-glucose = UDP-alpha-D-galactose</text>
        <dbReference type="Rhea" id="RHEA:22168"/>
        <dbReference type="ChEBI" id="CHEBI:58885"/>
        <dbReference type="ChEBI" id="CHEBI:66914"/>
        <dbReference type="EC" id="5.1.3.2"/>
    </reaction>
</comment>